<feature type="binding site" evidence="10">
    <location>
        <begin position="629"/>
        <end position="633"/>
    </location>
    <ligand>
        <name>NADP(+)</name>
        <dbReference type="ChEBI" id="CHEBI:58349"/>
    </ligand>
</feature>
<feature type="binding site" evidence="10">
    <location>
        <position position="703"/>
    </location>
    <ligand>
        <name>FAD</name>
        <dbReference type="ChEBI" id="CHEBI:57692"/>
    </ligand>
</feature>
<reference evidence="13" key="2">
    <citation type="journal article" date="2023" name="Plants (Basel)">
        <title>Annotation of the Turnera subulata (Passifloraceae) Draft Genome Reveals the S-Locus Evolved after the Divergence of Turneroideae from Passifloroideae in a Stepwise Manner.</title>
        <authorList>
            <person name="Henning P.M."/>
            <person name="Roalson E.H."/>
            <person name="Mir W."/>
            <person name="McCubbin A.G."/>
            <person name="Shore J.S."/>
        </authorList>
    </citation>
    <scope>NUCLEOTIDE SEQUENCE</scope>
    <source>
        <strain evidence="13">F60SS</strain>
    </source>
</reference>
<evidence type="ECO:0000259" key="12">
    <source>
        <dbReference type="PROSITE" id="PS51384"/>
    </source>
</evidence>
<reference evidence="13" key="1">
    <citation type="submission" date="2022-02" db="EMBL/GenBank/DDBJ databases">
        <authorList>
            <person name="Henning P.M."/>
            <person name="McCubbin A.G."/>
            <person name="Shore J.S."/>
        </authorList>
    </citation>
    <scope>NUCLEOTIDE SEQUENCE</scope>
    <source>
        <strain evidence="13">F60SS</strain>
        <tissue evidence="13">Leaves</tissue>
    </source>
</reference>
<dbReference type="EC" id="1.6.2.4" evidence="10"/>
<dbReference type="PRINTS" id="PR00369">
    <property type="entry name" value="FLAVODOXIN"/>
</dbReference>
<organism evidence="13 14">
    <name type="scientific">Turnera subulata</name>
    <dbReference type="NCBI Taxonomy" id="218843"/>
    <lineage>
        <taxon>Eukaryota</taxon>
        <taxon>Viridiplantae</taxon>
        <taxon>Streptophyta</taxon>
        <taxon>Embryophyta</taxon>
        <taxon>Tracheophyta</taxon>
        <taxon>Spermatophyta</taxon>
        <taxon>Magnoliopsida</taxon>
        <taxon>eudicotyledons</taxon>
        <taxon>Gunneridae</taxon>
        <taxon>Pentapetalae</taxon>
        <taxon>rosids</taxon>
        <taxon>fabids</taxon>
        <taxon>Malpighiales</taxon>
        <taxon>Passifloraceae</taxon>
        <taxon>Turnera</taxon>
    </lineage>
</organism>
<keyword evidence="7 10" id="KW-1133">Transmembrane helix</keyword>
<dbReference type="Gene3D" id="3.40.50.80">
    <property type="entry name" value="Nucleotide-binding domain of ferredoxin-NADP reductase (FNR) module"/>
    <property type="match status" value="1"/>
</dbReference>
<dbReference type="PROSITE" id="PS51384">
    <property type="entry name" value="FAD_FR"/>
    <property type="match status" value="1"/>
</dbReference>
<dbReference type="FunFam" id="1.20.990.10:FF:000003">
    <property type="entry name" value="NADPH--cytochrome P450 reductase"/>
    <property type="match status" value="1"/>
</dbReference>
<comment type="similarity">
    <text evidence="10">Belongs to the NADPH--cytochrome P450 reductase family.</text>
</comment>
<feature type="binding site" evidence="10">
    <location>
        <position position="321"/>
    </location>
    <ligand>
        <name>NADP(+)</name>
        <dbReference type="ChEBI" id="CHEBI:58349"/>
    </ligand>
</feature>
<dbReference type="SUPFAM" id="SSF52343">
    <property type="entry name" value="Ferredoxin reductase-like, C-terminal NADP-linked domain"/>
    <property type="match status" value="1"/>
</dbReference>
<dbReference type="InterPro" id="IPR008254">
    <property type="entry name" value="Flavodoxin/NO_synth"/>
</dbReference>
<dbReference type="InterPro" id="IPR029039">
    <property type="entry name" value="Flavoprotein-like_sf"/>
</dbReference>
<feature type="transmembrane region" description="Helical" evidence="10">
    <location>
        <begin position="55"/>
        <end position="75"/>
    </location>
</feature>
<keyword evidence="6 10" id="KW-0521">NADP</keyword>
<keyword evidence="3 10" id="KW-0812">Transmembrane</keyword>
<comment type="function">
    <text evidence="10">This enzyme is required for electron transfer from NADP to cytochrome P450 in microsomes. It can also provide electron transfer to heme oxygenase and cytochrome B5.</text>
</comment>
<evidence type="ECO:0000256" key="9">
    <source>
        <dbReference type="ARBA" id="ARBA00023136"/>
    </source>
</evidence>
<dbReference type="SUPFAM" id="SSF63380">
    <property type="entry name" value="Riboflavin synthase domain-like"/>
    <property type="match status" value="1"/>
</dbReference>
<name>A0A9Q0FAX0_9ROSI</name>
<gene>
    <name evidence="13" type="ORF">Tsubulata_005018</name>
</gene>
<feature type="binding site" evidence="10">
    <location>
        <position position="562"/>
    </location>
    <ligand>
        <name>NADP(+)</name>
        <dbReference type="ChEBI" id="CHEBI:58349"/>
    </ligand>
</feature>
<evidence type="ECO:0000256" key="8">
    <source>
        <dbReference type="ARBA" id="ARBA00023002"/>
    </source>
</evidence>
<dbReference type="Gene3D" id="3.40.50.360">
    <property type="match status" value="1"/>
</dbReference>
<evidence type="ECO:0000256" key="10">
    <source>
        <dbReference type="HAMAP-Rule" id="MF_03212"/>
    </source>
</evidence>
<keyword evidence="8 10" id="KW-0560">Oxidoreductase</keyword>
<dbReference type="InterPro" id="IPR017938">
    <property type="entry name" value="Riboflavin_synthase-like_b-brl"/>
</dbReference>
<keyword evidence="5 10" id="KW-0274">FAD</keyword>
<evidence type="ECO:0000256" key="2">
    <source>
        <dbReference type="ARBA" id="ARBA00022643"/>
    </source>
</evidence>
<comment type="subcellular location">
    <subcellularLocation>
        <location evidence="10">Endoplasmic reticulum membrane</location>
        <topology evidence="10">Single-pass membrane protein</topology>
        <orientation evidence="10">Cytoplasmic side</orientation>
    </subcellularLocation>
</comment>
<keyword evidence="14" id="KW-1185">Reference proteome</keyword>
<dbReference type="InterPro" id="IPR001709">
    <property type="entry name" value="Flavoprot_Pyr_Nucl_cyt_Rdtase"/>
</dbReference>
<evidence type="ECO:0000256" key="4">
    <source>
        <dbReference type="ARBA" id="ARBA00022824"/>
    </source>
</evidence>
<feature type="binding site" evidence="10">
    <location>
        <begin position="499"/>
        <end position="501"/>
    </location>
    <ligand>
        <name>FAD</name>
        <dbReference type="ChEBI" id="CHEBI:57692"/>
    </ligand>
</feature>
<dbReference type="GO" id="GO:0003958">
    <property type="term" value="F:NADPH-hemoprotein reductase activity"/>
    <property type="evidence" value="ECO:0007669"/>
    <property type="project" value="UniProtKB-UniRule"/>
</dbReference>
<dbReference type="PROSITE" id="PS50902">
    <property type="entry name" value="FLAVODOXIN_LIKE"/>
    <property type="match status" value="1"/>
</dbReference>
<dbReference type="InterPro" id="IPR023208">
    <property type="entry name" value="P450R"/>
</dbReference>
<comment type="caution">
    <text evidence="10">Lacks conserved residue(s) required for the propagation of feature annotation.</text>
</comment>
<feature type="domain" description="Flavodoxin-like" evidence="11">
    <location>
        <begin position="112"/>
        <end position="270"/>
    </location>
</feature>
<evidence type="ECO:0000256" key="1">
    <source>
        <dbReference type="ARBA" id="ARBA00022630"/>
    </source>
</evidence>
<dbReference type="InterPro" id="IPR039261">
    <property type="entry name" value="FNR_nucleotide-bd"/>
</dbReference>
<dbReference type="GO" id="GO:0050661">
    <property type="term" value="F:NADP binding"/>
    <property type="evidence" value="ECO:0007669"/>
    <property type="project" value="UniProtKB-UniRule"/>
</dbReference>
<feature type="binding site" evidence="10">
    <location>
        <begin position="173"/>
        <end position="176"/>
    </location>
    <ligand>
        <name>FMN</name>
        <dbReference type="ChEBI" id="CHEBI:58210"/>
    </ligand>
</feature>
<dbReference type="Pfam" id="PF00667">
    <property type="entry name" value="FAD_binding_1"/>
    <property type="match status" value="1"/>
</dbReference>
<dbReference type="InterPro" id="IPR017927">
    <property type="entry name" value="FAD-bd_FR_type"/>
</dbReference>
<feature type="domain" description="FAD-binding FR-type" evidence="12">
    <location>
        <begin position="301"/>
        <end position="548"/>
    </location>
</feature>
<dbReference type="Pfam" id="PF00175">
    <property type="entry name" value="NAD_binding_1"/>
    <property type="match status" value="1"/>
</dbReference>
<evidence type="ECO:0000313" key="14">
    <source>
        <dbReference type="Proteomes" id="UP001141552"/>
    </source>
</evidence>
<feature type="binding site" evidence="10">
    <location>
        <position position="665"/>
    </location>
    <ligand>
        <name>NADP(+)</name>
        <dbReference type="ChEBI" id="CHEBI:58349"/>
    </ligand>
</feature>
<proteinExistence type="inferred from homology"/>
<accession>A0A9Q0FAX0</accession>
<evidence type="ECO:0000259" key="11">
    <source>
        <dbReference type="PROSITE" id="PS50902"/>
    </source>
</evidence>
<dbReference type="GO" id="GO:0010181">
    <property type="term" value="F:FMN binding"/>
    <property type="evidence" value="ECO:0007669"/>
    <property type="project" value="UniProtKB-UniRule"/>
</dbReference>
<dbReference type="CDD" id="cd06204">
    <property type="entry name" value="CYPOR"/>
    <property type="match status" value="1"/>
</dbReference>
<dbReference type="PANTHER" id="PTHR19384:SF17">
    <property type="entry name" value="NADPH--CYTOCHROME P450 REDUCTASE"/>
    <property type="match status" value="1"/>
</dbReference>
<comment type="similarity">
    <text evidence="10">In the N-terminal section; belongs to the flavodoxin family.</text>
</comment>
<dbReference type="Proteomes" id="UP001141552">
    <property type="component" value="Unassembled WGS sequence"/>
</dbReference>
<dbReference type="SUPFAM" id="SSF52218">
    <property type="entry name" value="Flavoproteins"/>
    <property type="match status" value="1"/>
</dbReference>
<comment type="caution">
    <text evidence="13">The sequence shown here is derived from an EMBL/GenBank/DDBJ whole genome shotgun (WGS) entry which is preliminary data.</text>
</comment>
<evidence type="ECO:0000256" key="3">
    <source>
        <dbReference type="ARBA" id="ARBA00022692"/>
    </source>
</evidence>
<evidence type="ECO:0000256" key="5">
    <source>
        <dbReference type="ARBA" id="ARBA00022827"/>
    </source>
</evidence>
<dbReference type="GO" id="GO:0050660">
    <property type="term" value="F:flavin adenine dinucleotide binding"/>
    <property type="evidence" value="ECO:0007669"/>
    <property type="project" value="UniProtKB-UniRule"/>
</dbReference>
<protein>
    <recommendedName>
        <fullName evidence="10">NADPH--cytochrome P450 reductase</fullName>
        <shortName evidence="10">CPR</shortName>
        <shortName evidence="10">P450R</shortName>
        <ecNumber evidence="10">1.6.2.4</ecNumber>
    </recommendedName>
</protein>
<keyword evidence="4 10" id="KW-0256">Endoplasmic reticulum</keyword>
<dbReference type="Gene3D" id="1.20.990.10">
    <property type="entry name" value="NADPH-cytochrome p450 Reductase, Chain A, domain 3"/>
    <property type="match status" value="1"/>
</dbReference>
<evidence type="ECO:0000256" key="7">
    <source>
        <dbReference type="ARBA" id="ARBA00022989"/>
    </source>
</evidence>
<dbReference type="InterPro" id="IPR001433">
    <property type="entry name" value="OxRdtase_FAD/NAD-bd"/>
</dbReference>
<feature type="binding site" evidence="10">
    <location>
        <begin position="515"/>
        <end position="518"/>
    </location>
    <ligand>
        <name>FAD</name>
        <dbReference type="ChEBI" id="CHEBI:57692"/>
    </ligand>
</feature>
<keyword evidence="9 10" id="KW-0472">Membrane</keyword>
<dbReference type="GO" id="GO:0005789">
    <property type="term" value="C:endoplasmic reticulum membrane"/>
    <property type="evidence" value="ECO:0007669"/>
    <property type="project" value="UniProtKB-SubCell"/>
</dbReference>
<dbReference type="InterPro" id="IPR003097">
    <property type="entry name" value="CysJ-like_FAD-binding"/>
</dbReference>
<evidence type="ECO:0000313" key="13">
    <source>
        <dbReference type="EMBL" id="KAJ4828143.1"/>
    </source>
</evidence>
<comment type="catalytic activity">
    <reaction evidence="10">
        <text>2 oxidized [cytochrome P450] + NADPH = 2 reduced [cytochrome P450] + NADP(+) + H(+)</text>
        <dbReference type="Rhea" id="RHEA:24040"/>
        <dbReference type="Rhea" id="RHEA-COMP:14627"/>
        <dbReference type="Rhea" id="RHEA-COMP:14628"/>
        <dbReference type="ChEBI" id="CHEBI:15378"/>
        <dbReference type="ChEBI" id="CHEBI:55376"/>
        <dbReference type="ChEBI" id="CHEBI:57783"/>
        <dbReference type="ChEBI" id="CHEBI:58349"/>
        <dbReference type="ChEBI" id="CHEBI:60344"/>
        <dbReference type="EC" id="1.6.2.4"/>
    </reaction>
</comment>
<dbReference type="InterPro" id="IPR023173">
    <property type="entry name" value="NADPH_Cyt_P450_Rdtase_alpha"/>
</dbReference>
<dbReference type="HAMAP" id="MF_03212">
    <property type="entry name" value="NCPR"/>
    <property type="match status" value="1"/>
</dbReference>
<feature type="binding site" evidence="10">
    <location>
        <begin position="211"/>
        <end position="220"/>
    </location>
    <ligand>
        <name>FMN</name>
        <dbReference type="ChEBI" id="CHEBI:58210"/>
    </ligand>
</feature>
<sequence length="703" mass="78099">MAQLLSMQSSASSMKISPLDLMTALIKGGKLDTSNVSSDSAGAQVASVILENREYVMILTTSIAVLIGCVVVLVWRRANAAASQPPKLLVPPKPLAAEKKLEVEVDDGKKKVTVFFGTQTGTAEGFAKALAEEAKARYEKAVFRVVDLDDYAAEDEEYEEKFKKESLALFFLATYGDGEPTDNAARFYKWFMEGKDNDERFKGLTYAVFGLGNRQYEHFNKRLVPVGLGDDDQCIEDDFSAWRESLWPELDQLLCDEDDVVSTPYTAAVLEYRVVFYDPEDAPLEDDNWSNANGHAVYDSQHPCRSNVVVRRELHTPASDRSCTHLEFDISGTGLRYETGDHVGVYCENLEETVEEALKLLGLSPDTYFSIHSDKEDGTPLSGSSLPPPFPACTLRTALTRYADLLNSPKKSALLALAAHATDPTEADRLRHLASPAGKDEYAQWMVASQRSLLEVLAEFPSARPPLGVFFAAVAPRLQPRYYSISSSPRMVPNRIHVTCALVHEKMPTGRIHKGVCSTWMKNSVPMEKSHECSWAPIYVRQSNFKLPADPKVPIIMIGPGTGLAPFRGFLQERLALKEDGVELGSSILFFGCRNSKMDFIYQDELNNFVESGALSELVVAFSREGPTKQYVQHKMLEQASDIWNMISQGGYIYVCGDAKGMARDVHRTLHTIALEQGSLDSSKAEAMVKNLQMNGRYLRDVW</sequence>
<dbReference type="EMBL" id="JAKUCV010006248">
    <property type="protein sequence ID" value="KAJ4828143.1"/>
    <property type="molecule type" value="Genomic_DNA"/>
</dbReference>
<dbReference type="Gene3D" id="2.40.30.10">
    <property type="entry name" value="Translation factors"/>
    <property type="match status" value="1"/>
</dbReference>
<evidence type="ECO:0000256" key="6">
    <source>
        <dbReference type="ARBA" id="ARBA00022857"/>
    </source>
</evidence>
<comment type="similarity">
    <text evidence="10">In the C-terminal section; belongs to the flavoprotein pyridine nucleotide cytochrome reductase family.</text>
</comment>
<dbReference type="Pfam" id="PF00258">
    <property type="entry name" value="Flavodoxin_1"/>
    <property type="match status" value="1"/>
</dbReference>
<feature type="binding site" evidence="10">
    <location>
        <begin position="481"/>
        <end position="484"/>
    </location>
    <ligand>
        <name>FAD</name>
        <dbReference type="ChEBI" id="CHEBI:57692"/>
    </ligand>
</feature>
<comment type="cofactor">
    <cofactor evidence="10">
        <name>FAD</name>
        <dbReference type="ChEBI" id="CHEBI:57692"/>
    </cofactor>
    <text evidence="10">Binds 1 FAD per monomer.</text>
</comment>
<keyword evidence="2 10" id="KW-0288">FMN</keyword>
<dbReference type="FunFam" id="3.40.50.80:FF:000001">
    <property type="entry name" value="NADPH--cytochrome P450 reductase 1"/>
    <property type="match status" value="1"/>
</dbReference>
<feature type="binding site" evidence="10">
    <location>
        <position position="231"/>
    </location>
    <ligand>
        <name>FMN</name>
        <dbReference type="ChEBI" id="CHEBI:58210"/>
    </ligand>
</feature>
<keyword evidence="1 10" id="KW-0285">Flavoprotein</keyword>
<dbReference type="PRINTS" id="PR00371">
    <property type="entry name" value="FPNCR"/>
</dbReference>
<dbReference type="InterPro" id="IPR001094">
    <property type="entry name" value="Flavdoxin-like"/>
</dbReference>
<dbReference type="AlphaFoldDB" id="A0A9Q0FAX0"/>
<dbReference type="OrthoDB" id="1856718at2759"/>
<dbReference type="GO" id="GO:0005829">
    <property type="term" value="C:cytosol"/>
    <property type="evidence" value="ECO:0007669"/>
    <property type="project" value="TreeGrafter"/>
</dbReference>
<dbReference type="PANTHER" id="PTHR19384">
    <property type="entry name" value="NITRIC OXIDE SYNTHASE-RELATED"/>
    <property type="match status" value="1"/>
</dbReference>
<comment type="cofactor">
    <cofactor evidence="10">
        <name>FMN</name>
        <dbReference type="ChEBI" id="CHEBI:58210"/>
    </cofactor>
    <text evidence="10">Binds 1 FMN per monomer.</text>
</comment>
<feature type="binding site" evidence="10">
    <location>
        <begin position="623"/>
        <end position="624"/>
    </location>
    <ligand>
        <name>NADP(+)</name>
        <dbReference type="ChEBI" id="CHEBI:58349"/>
    </ligand>
</feature>
<feature type="binding site" evidence="10">
    <location>
        <begin position="118"/>
        <end position="123"/>
    </location>
    <ligand>
        <name>FMN</name>
        <dbReference type="ChEBI" id="CHEBI:58210"/>
    </ligand>
</feature>